<feature type="transmembrane region" description="Helical" evidence="7">
    <location>
        <begin position="186"/>
        <end position="204"/>
    </location>
</feature>
<sequence>MADATVVSSHEVLVEGALPVDVTAIRLVRSADADLPLAVVSVKPATQSNSFVLTTAETLNKGDHYQLTVKGVGQSWEIAPSPLTLVISVIIGSALINNFVFTRYLGLCVFFGVSKNKDTAIGMGITFTIVGVLSGMIAWALNTFALVPLKLEFMQIIAFIGIVACLVQATDLILKKVNPILHKKFGIYLVLITTNCIILAVPLLNATSDATMLQAFGLSLGAGAGFALAMFLMSCAVEKVNMAPVPLVFKGLPVAFIIAGLFALSFLGFSGLKVA</sequence>
<evidence type="ECO:0000313" key="9">
    <source>
        <dbReference type="Proteomes" id="UP000742786"/>
    </source>
</evidence>
<evidence type="ECO:0000256" key="6">
    <source>
        <dbReference type="ARBA" id="ARBA00023136"/>
    </source>
</evidence>
<evidence type="ECO:0000256" key="2">
    <source>
        <dbReference type="ARBA" id="ARBA00022448"/>
    </source>
</evidence>
<reference evidence="8" key="1">
    <citation type="submission" date="2021-04" db="EMBL/GenBank/DDBJ databases">
        <authorList>
            <person name="Hornung B."/>
        </authorList>
    </citation>
    <scope>NUCLEOTIDE SEQUENCE</scope>
    <source>
        <strain evidence="8">G5G6</strain>
    </source>
</reference>
<dbReference type="PANTHER" id="PTHR30335:SF0">
    <property type="entry name" value="ION-TRANSLOCATING OXIDOREDUCTASE COMPLEX SUBUNIT A"/>
    <property type="match status" value="1"/>
</dbReference>
<dbReference type="RefSeq" id="WP_220635523.1">
    <property type="nucleotide sequence ID" value="NZ_CAJQUM010000001.1"/>
</dbReference>
<feature type="transmembrane region" description="Helical" evidence="7">
    <location>
        <begin position="85"/>
        <end position="113"/>
    </location>
</feature>
<dbReference type="EMBL" id="CAJQUM010000001">
    <property type="protein sequence ID" value="CAG4883573.1"/>
    <property type="molecule type" value="Genomic_DNA"/>
</dbReference>
<comment type="subcellular location">
    <subcellularLocation>
        <location evidence="1">Endomembrane system</location>
        <topology evidence="1">Multi-pass membrane protein</topology>
    </subcellularLocation>
</comment>
<keyword evidence="9" id="KW-1185">Reference proteome</keyword>
<feature type="transmembrane region" description="Helical" evidence="7">
    <location>
        <begin position="247"/>
        <end position="269"/>
    </location>
</feature>
<dbReference type="Pfam" id="PF02508">
    <property type="entry name" value="Rnf-Nqr"/>
    <property type="match status" value="1"/>
</dbReference>
<evidence type="ECO:0000256" key="3">
    <source>
        <dbReference type="ARBA" id="ARBA00022692"/>
    </source>
</evidence>
<dbReference type="Proteomes" id="UP000742786">
    <property type="component" value="Unassembled WGS sequence"/>
</dbReference>
<keyword evidence="3 7" id="KW-0812">Transmembrane</keyword>
<dbReference type="GO" id="GO:0005886">
    <property type="term" value="C:plasma membrane"/>
    <property type="evidence" value="ECO:0007669"/>
    <property type="project" value="TreeGrafter"/>
</dbReference>
<proteinExistence type="predicted"/>
<dbReference type="InterPro" id="IPR050133">
    <property type="entry name" value="NqrDE/RnfAE_oxidrdctase"/>
</dbReference>
<feature type="transmembrane region" description="Helical" evidence="7">
    <location>
        <begin position="153"/>
        <end position="174"/>
    </location>
</feature>
<comment type="caution">
    <text evidence="8">The sequence shown here is derived from an EMBL/GenBank/DDBJ whole genome shotgun (WGS) entry which is preliminary data.</text>
</comment>
<accession>A0A916J530</accession>
<protein>
    <submittedName>
        <fullName evidence="8">NADH:ubiquinone oxidoreductase, subunit RnfA</fullName>
    </submittedName>
</protein>
<evidence type="ECO:0000256" key="4">
    <source>
        <dbReference type="ARBA" id="ARBA00022967"/>
    </source>
</evidence>
<feature type="transmembrane region" description="Helical" evidence="7">
    <location>
        <begin position="120"/>
        <end position="141"/>
    </location>
</feature>
<keyword evidence="4" id="KW-1278">Translocase</keyword>
<keyword evidence="2" id="KW-0813">Transport</keyword>
<dbReference type="InterPro" id="IPR003667">
    <property type="entry name" value="NqrDE/RnfAE"/>
</dbReference>
<evidence type="ECO:0000256" key="1">
    <source>
        <dbReference type="ARBA" id="ARBA00004127"/>
    </source>
</evidence>
<evidence type="ECO:0000313" key="8">
    <source>
        <dbReference type="EMBL" id="CAG4883573.1"/>
    </source>
</evidence>
<keyword evidence="6 7" id="KW-0472">Membrane</keyword>
<name>A0A916J530_9PROT</name>
<dbReference type="AlphaFoldDB" id="A0A916J530"/>
<feature type="transmembrane region" description="Helical" evidence="7">
    <location>
        <begin position="216"/>
        <end position="235"/>
    </location>
</feature>
<dbReference type="PANTHER" id="PTHR30335">
    <property type="entry name" value="INTEGRAL MEMBRANE PROTEIN OF SOXR-REDUCING COMPLEX"/>
    <property type="match status" value="1"/>
</dbReference>
<gene>
    <name evidence="8" type="ORF">GTOL_11456</name>
</gene>
<evidence type="ECO:0000256" key="5">
    <source>
        <dbReference type="ARBA" id="ARBA00022989"/>
    </source>
</evidence>
<organism evidence="8 9">
    <name type="scientific">Georgfuchsia toluolica</name>
    <dbReference type="NCBI Taxonomy" id="424218"/>
    <lineage>
        <taxon>Bacteria</taxon>
        <taxon>Pseudomonadati</taxon>
        <taxon>Pseudomonadota</taxon>
        <taxon>Betaproteobacteria</taxon>
        <taxon>Nitrosomonadales</taxon>
        <taxon>Sterolibacteriaceae</taxon>
        <taxon>Georgfuchsia</taxon>
    </lineage>
</organism>
<dbReference type="GO" id="GO:0012505">
    <property type="term" value="C:endomembrane system"/>
    <property type="evidence" value="ECO:0007669"/>
    <property type="project" value="UniProtKB-SubCell"/>
</dbReference>
<keyword evidence="5 7" id="KW-1133">Transmembrane helix</keyword>
<evidence type="ECO:0000256" key="7">
    <source>
        <dbReference type="SAM" id="Phobius"/>
    </source>
</evidence>